<evidence type="ECO:0008006" key="8">
    <source>
        <dbReference type="Google" id="ProtNLM"/>
    </source>
</evidence>
<evidence type="ECO:0000256" key="5">
    <source>
        <dbReference type="SAM" id="Phobius"/>
    </source>
</evidence>
<feature type="transmembrane region" description="Helical" evidence="5">
    <location>
        <begin position="163"/>
        <end position="184"/>
    </location>
</feature>
<dbReference type="EMBL" id="CAJRGZ010000019">
    <property type="protein sequence ID" value="CAG5163591.1"/>
    <property type="molecule type" value="Genomic_DNA"/>
</dbReference>
<accession>A0A8J2I727</accession>
<feature type="transmembrane region" description="Helical" evidence="5">
    <location>
        <begin position="45"/>
        <end position="65"/>
    </location>
</feature>
<dbReference type="GO" id="GO:0022857">
    <property type="term" value="F:transmembrane transporter activity"/>
    <property type="evidence" value="ECO:0007669"/>
    <property type="project" value="TreeGrafter"/>
</dbReference>
<evidence type="ECO:0000256" key="3">
    <source>
        <dbReference type="ARBA" id="ARBA00022989"/>
    </source>
</evidence>
<keyword evidence="7" id="KW-1185">Reference proteome</keyword>
<evidence type="ECO:0000256" key="4">
    <source>
        <dbReference type="ARBA" id="ARBA00023136"/>
    </source>
</evidence>
<dbReference type="GeneID" id="67018400"/>
<proteinExistence type="predicted"/>
<name>A0A8J2I727_9PLEO</name>
<comment type="subcellular location">
    <subcellularLocation>
        <location evidence="1">Membrane</location>
        <topology evidence="1">Multi-pass membrane protein</topology>
    </subcellularLocation>
</comment>
<dbReference type="PANTHER" id="PTHR23502:SF151">
    <property type="entry name" value="MAJOR FACILITATOR SUPERFAMILY (MFS) PROFILE DOMAIN-CONTAINING PROTEIN"/>
    <property type="match status" value="1"/>
</dbReference>
<dbReference type="Proteomes" id="UP000676310">
    <property type="component" value="Unassembled WGS sequence"/>
</dbReference>
<keyword evidence="4 5" id="KW-0472">Membrane</keyword>
<dbReference type="AlphaFoldDB" id="A0A8J2I727"/>
<keyword evidence="2 5" id="KW-0812">Transmembrane</keyword>
<dbReference type="SUPFAM" id="SSF103473">
    <property type="entry name" value="MFS general substrate transporter"/>
    <property type="match status" value="1"/>
</dbReference>
<dbReference type="GO" id="GO:0005886">
    <property type="term" value="C:plasma membrane"/>
    <property type="evidence" value="ECO:0007669"/>
    <property type="project" value="TreeGrafter"/>
</dbReference>
<evidence type="ECO:0000313" key="6">
    <source>
        <dbReference type="EMBL" id="CAG5163591.1"/>
    </source>
</evidence>
<dbReference type="InterPro" id="IPR036259">
    <property type="entry name" value="MFS_trans_sf"/>
</dbReference>
<evidence type="ECO:0000313" key="7">
    <source>
        <dbReference type="Proteomes" id="UP000676310"/>
    </source>
</evidence>
<organism evidence="6 7">
    <name type="scientific">Alternaria atra</name>
    <dbReference type="NCBI Taxonomy" id="119953"/>
    <lineage>
        <taxon>Eukaryota</taxon>
        <taxon>Fungi</taxon>
        <taxon>Dikarya</taxon>
        <taxon>Ascomycota</taxon>
        <taxon>Pezizomycotina</taxon>
        <taxon>Dothideomycetes</taxon>
        <taxon>Pleosporomycetidae</taxon>
        <taxon>Pleosporales</taxon>
        <taxon>Pleosporineae</taxon>
        <taxon>Pleosporaceae</taxon>
        <taxon>Alternaria</taxon>
        <taxon>Alternaria sect. Ulocladioides</taxon>
    </lineage>
</organism>
<protein>
    <recommendedName>
        <fullName evidence="8">Major facilitator superfamily (MFS) profile domain-containing protein</fullName>
    </recommendedName>
</protein>
<dbReference type="RefSeq" id="XP_043170060.1">
    <property type="nucleotide sequence ID" value="XM_043314125.1"/>
</dbReference>
<gene>
    <name evidence="6" type="ORF">ALTATR162_LOCUS6503</name>
</gene>
<feature type="transmembrane region" description="Helical" evidence="5">
    <location>
        <begin position="190"/>
        <end position="209"/>
    </location>
</feature>
<dbReference type="PANTHER" id="PTHR23502">
    <property type="entry name" value="MAJOR FACILITATOR SUPERFAMILY"/>
    <property type="match status" value="1"/>
</dbReference>
<feature type="transmembrane region" description="Helical" evidence="5">
    <location>
        <begin position="125"/>
        <end position="151"/>
    </location>
</feature>
<feature type="transmembrane region" description="Helical" evidence="5">
    <location>
        <begin position="101"/>
        <end position="119"/>
    </location>
</feature>
<feature type="transmembrane region" description="Helical" evidence="5">
    <location>
        <begin position="12"/>
        <end position="33"/>
    </location>
</feature>
<comment type="caution">
    <text evidence="6">The sequence shown here is derived from an EMBL/GenBank/DDBJ whole genome shotgun (WGS) entry which is preliminary data.</text>
</comment>
<sequence>MLLTKDTILITLIYGIYYMNFSCLQASLSTLFIQIYNLSELEAGLVYLPFGVGSCVGAYCSGTIMNRDYRATARDYAITIDSIRGDNLADFPIEKARFRSVWYWIIATAVCTTGYGWALHSRTHMAVALILQFVIGGAIAITFNMCGTLLIDIHPKSPAAAQAANNIVRCLLAGLGLAVLDLILKSIGVGWTFTLLGGVSAACLGIAWLEWTFGKRWRDELREKGIVR</sequence>
<evidence type="ECO:0000256" key="1">
    <source>
        <dbReference type="ARBA" id="ARBA00004141"/>
    </source>
</evidence>
<reference evidence="6" key="1">
    <citation type="submission" date="2021-05" db="EMBL/GenBank/DDBJ databases">
        <authorList>
            <person name="Stam R."/>
        </authorList>
    </citation>
    <scope>NUCLEOTIDE SEQUENCE</scope>
    <source>
        <strain evidence="6">CS162</strain>
    </source>
</reference>
<dbReference type="Gene3D" id="1.20.1250.20">
    <property type="entry name" value="MFS general substrate transporter like domains"/>
    <property type="match status" value="1"/>
</dbReference>
<dbReference type="OrthoDB" id="2441642at2759"/>
<evidence type="ECO:0000256" key="2">
    <source>
        <dbReference type="ARBA" id="ARBA00022692"/>
    </source>
</evidence>
<keyword evidence="3 5" id="KW-1133">Transmembrane helix</keyword>